<protein>
    <submittedName>
        <fullName evidence="3">DUF4886 domain-containing protein</fullName>
    </submittedName>
</protein>
<feature type="domain" description="DUF4886" evidence="2">
    <location>
        <begin position="630"/>
        <end position="856"/>
    </location>
</feature>
<evidence type="ECO:0000256" key="1">
    <source>
        <dbReference type="SAM" id="SignalP"/>
    </source>
</evidence>
<dbReference type="InterPro" id="IPR032616">
    <property type="entry name" value="DUF4886"/>
</dbReference>
<evidence type="ECO:0000313" key="3">
    <source>
        <dbReference type="EMBL" id="HIV02158.1"/>
    </source>
</evidence>
<proteinExistence type="predicted"/>
<dbReference type="EMBL" id="DVOF01000033">
    <property type="protein sequence ID" value="HIV02158.1"/>
    <property type="molecule type" value="Genomic_DNA"/>
</dbReference>
<feature type="signal peptide" evidence="1">
    <location>
        <begin position="1"/>
        <end position="26"/>
    </location>
</feature>
<comment type="caution">
    <text evidence="3">The sequence shown here is derived from an EMBL/GenBank/DDBJ whole genome shotgun (WGS) entry which is preliminary data.</text>
</comment>
<dbReference type="Pfam" id="PF16227">
    <property type="entry name" value="DUF4886"/>
    <property type="match status" value="2"/>
</dbReference>
<name>A0A9D1NFH9_9FIRM</name>
<accession>A0A9D1NFH9</accession>
<feature type="domain" description="DUF4886" evidence="2">
    <location>
        <begin position="198"/>
        <end position="410"/>
    </location>
</feature>
<keyword evidence="1" id="KW-0732">Signal</keyword>
<reference evidence="3" key="2">
    <citation type="journal article" date="2021" name="PeerJ">
        <title>Extensive microbial diversity within the chicken gut microbiome revealed by metagenomics and culture.</title>
        <authorList>
            <person name="Gilroy R."/>
            <person name="Ravi A."/>
            <person name="Getino M."/>
            <person name="Pursley I."/>
            <person name="Horton D.L."/>
            <person name="Alikhan N.F."/>
            <person name="Baker D."/>
            <person name="Gharbi K."/>
            <person name="Hall N."/>
            <person name="Watson M."/>
            <person name="Adriaenssens E.M."/>
            <person name="Foster-Nyarko E."/>
            <person name="Jarju S."/>
            <person name="Secka A."/>
            <person name="Antonio M."/>
            <person name="Oren A."/>
            <person name="Chaudhuri R.R."/>
            <person name="La Ragione R."/>
            <person name="Hildebrand F."/>
            <person name="Pallen M.J."/>
        </authorList>
    </citation>
    <scope>NUCLEOTIDE SEQUENCE</scope>
    <source>
        <strain evidence="3">4920</strain>
    </source>
</reference>
<dbReference type="Gene3D" id="3.40.50.1110">
    <property type="entry name" value="SGNH hydrolase"/>
    <property type="match status" value="2"/>
</dbReference>
<feature type="chain" id="PRO_5039696369" evidence="1">
    <location>
        <begin position="27"/>
        <end position="990"/>
    </location>
</feature>
<dbReference type="AlphaFoldDB" id="A0A9D1NFH9"/>
<dbReference type="InterPro" id="IPR036514">
    <property type="entry name" value="SGNH_hydro_sf"/>
</dbReference>
<organism evidence="3 4">
    <name type="scientific">Candidatus Aphodoplasma excrementigallinarum</name>
    <dbReference type="NCBI Taxonomy" id="2840673"/>
    <lineage>
        <taxon>Bacteria</taxon>
        <taxon>Bacillati</taxon>
        <taxon>Bacillota</taxon>
        <taxon>Clostridia</taxon>
        <taxon>Eubacteriales</taxon>
        <taxon>Candidatus Aphodoplasma</taxon>
    </lineage>
</organism>
<gene>
    <name evidence="3" type="ORF">IAC74_01185</name>
</gene>
<sequence>MKKWISMLLMLAMICSLLPLQTGVSAAVTMVTQDGYLDFEAEDVPFDASAGRLELTAGDIYSGGQALKVLKEDKEGGTTQPADSEADLDLSFEADVAGTYTVWMRATATQDGSSGNSIYLSTGNNNYKYIQIKGDPSAPAWTAIGTVTASEGETARVRLRIRQNYNVSYDRFIITNDTSYVPNDSELGIGRYEKPFHVLAIGNSFSQDSVEHLYDVAEDCGADSIIIGNAFISGASISQHWANAQSGEAAYTYTKNTTGTRVTTENMTIKAALEDEAWDYITIQQDSLGSGQPDTYNDDLLKLIDYIKTSNPDAKLVWHMTWAYQSDSTHGVFLDYYHGDQMEMYNSIVDAVQEKIVPNEDIDLIIPTGTAIQNVRTSYIGDTLTRDGFHLSWYLGRYIASVTWVKALTGWSLDGLCHVPNVADIPEKYLPIIKEAVENAVATPFAVTPSSYTVDTSEPVQYLQTENGVLDVEAEDLEYDTEVFERASNKLFSGFGGLAPTKEHDKDVAPETIEPAHVDLTFEADEAGTYSIWMRHTGSVSNHAGQNLYLSLDGGKYSIANLSAEPEDPQWVKLGEVEVDEGGVGYVRLRVRQYFSIVYDRFIITNDETYVPDDAALGITDAVPDSSLRVLSIGNSFSGDAVEHLYKVAQDYGVQDIVIGNLAIGGSSIHDHWTNANESNASYGYYKNSIGVPQRSSNRTLLEGLTDEDWDIIVLQQQSSDSGLPETYNSDLTNLIEYVKKNRTNPDAKIFWDMTWAYQSDSTNAGFALFDNDQMKMYQAITGAVQEKIVTNSDIAGVIPTGTAVQNVRTSYIGDTLTRDGHHLSWNLGRYIASATWVKALTGLSADSLSYVPDSAEVPVKYLPIIKEAVENAVATPFAVTPSSYAVEPAVVSTVTDKRFAEAQGQMSGAIEVTVDTKDAVSGTCILAAYDGDGRLTALTQQDVSLSAGVNRISFENFTASAGNTYKVFLWDSVLGMEPICKELTGPIVN</sequence>
<dbReference type="Proteomes" id="UP000886743">
    <property type="component" value="Unassembled WGS sequence"/>
</dbReference>
<evidence type="ECO:0000313" key="4">
    <source>
        <dbReference type="Proteomes" id="UP000886743"/>
    </source>
</evidence>
<reference evidence="3" key="1">
    <citation type="submission" date="2020-10" db="EMBL/GenBank/DDBJ databases">
        <authorList>
            <person name="Gilroy R."/>
        </authorList>
    </citation>
    <scope>NUCLEOTIDE SEQUENCE</scope>
    <source>
        <strain evidence="3">4920</strain>
    </source>
</reference>
<evidence type="ECO:0000259" key="2">
    <source>
        <dbReference type="Pfam" id="PF16227"/>
    </source>
</evidence>
<dbReference type="SUPFAM" id="SSF52266">
    <property type="entry name" value="SGNH hydrolase"/>
    <property type="match status" value="1"/>
</dbReference>